<dbReference type="Gene3D" id="3.40.50.300">
    <property type="entry name" value="P-loop containing nucleotide triphosphate hydrolases"/>
    <property type="match status" value="1"/>
</dbReference>
<organism evidence="1 2">
    <name type="scientific">Novipirellula artificiosorum</name>
    <dbReference type="NCBI Taxonomy" id="2528016"/>
    <lineage>
        <taxon>Bacteria</taxon>
        <taxon>Pseudomonadati</taxon>
        <taxon>Planctomycetota</taxon>
        <taxon>Planctomycetia</taxon>
        <taxon>Pirellulales</taxon>
        <taxon>Pirellulaceae</taxon>
        <taxon>Novipirellula</taxon>
    </lineage>
</organism>
<evidence type="ECO:0000313" key="1">
    <source>
        <dbReference type="EMBL" id="TWU39181.1"/>
    </source>
</evidence>
<evidence type="ECO:0000313" key="2">
    <source>
        <dbReference type="Proteomes" id="UP000319143"/>
    </source>
</evidence>
<protein>
    <submittedName>
        <fullName evidence="1">DNA polymerase III subunit tau</fullName>
        <ecNumber evidence="1">2.7.7.7</ecNumber>
    </submittedName>
</protein>
<dbReference type="EMBL" id="SJPV01000003">
    <property type="protein sequence ID" value="TWU39181.1"/>
    <property type="molecule type" value="Genomic_DNA"/>
</dbReference>
<dbReference type="OrthoDB" id="9810148at2"/>
<comment type="caution">
    <text evidence="1">The sequence shown here is derived from an EMBL/GenBank/DDBJ whole genome shotgun (WGS) entry which is preliminary data.</text>
</comment>
<keyword evidence="1" id="KW-0808">Transferase</keyword>
<dbReference type="InterPro" id="IPR050238">
    <property type="entry name" value="DNA_Rep/Repair_Clamp_Loader"/>
</dbReference>
<dbReference type="AlphaFoldDB" id="A0A5C6DUR9"/>
<dbReference type="InterPro" id="IPR027417">
    <property type="entry name" value="P-loop_NTPase"/>
</dbReference>
<dbReference type="PANTHER" id="PTHR11669">
    <property type="entry name" value="REPLICATION FACTOR C / DNA POLYMERASE III GAMMA-TAU SUBUNIT"/>
    <property type="match status" value="1"/>
</dbReference>
<dbReference type="GO" id="GO:0003887">
    <property type="term" value="F:DNA-directed DNA polymerase activity"/>
    <property type="evidence" value="ECO:0007669"/>
    <property type="project" value="UniProtKB-EC"/>
</dbReference>
<keyword evidence="1" id="KW-0548">Nucleotidyltransferase</keyword>
<name>A0A5C6DUR9_9BACT</name>
<dbReference type="Pfam" id="PF13177">
    <property type="entry name" value="DNA_pol3_delta2"/>
    <property type="match status" value="1"/>
</dbReference>
<proteinExistence type="predicted"/>
<dbReference type="EC" id="2.7.7.7" evidence="1"/>
<keyword evidence="2" id="KW-1185">Reference proteome</keyword>
<accession>A0A5C6DUR9</accession>
<sequence length="338" mass="37011">MMWSTLIGHAQIERWFATAIAKGRLGGSFLFVGQPGIGKRTAANLLAQTLLCETKDPAQMSPCGHCQACVQNVAGSHPDVTRVGKPSDKTMIPLELLIGPPDARMQAGFCREVRMKPMQGSRRIGIIEDADFLNEEGANCLLKTLEEPPANAVILLIGTSEQRQLPTIRSRCQVIRFQPLNSTDSAKLLRNVHGVEASDDQISEAVEVAGGDMHVALRLLRGEADQLRDALRSQFEAPHPDPVRIGRILNTHVEQAGKDAAARRAAMRDMFSFAVQFFRRQVRQVAGDRVTVSRALKRLDRSVRALREVDRSANQATLIECYAADIASATTADRGEIG</sequence>
<dbReference type="SUPFAM" id="SSF52540">
    <property type="entry name" value="P-loop containing nucleoside triphosphate hydrolases"/>
    <property type="match status" value="1"/>
</dbReference>
<dbReference type="Proteomes" id="UP000319143">
    <property type="component" value="Unassembled WGS sequence"/>
</dbReference>
<reference evidence="1 2" key="1">
    <citation type="submission" date="2019-02" db="EMBL/GenBank/DDBJ databases">
        <title>Deep-cultivation of Planctomycetes and their phenomic and genomic characterization uncovers novel biology.</title>
        <authorList>
            <person name="Wiegand S."/>
            <person name="Jogler M."/>
            <person name="Boedeker C."/>
            <person name="Pinto D."/>
            <person name="Vollmers J."/>
            <person name="Rivas-Marin E."/>
            <person name="Kohn T."/>
            <person name="Peeters S.H."/>
            <person name="Heuer A."/>
            <person name="Rast P."/>
            <person name="Oberbeckmann S."/>
            <person name="Bunk B."/>
            <person name="Jeske O."/>
            <person name="Meyerdierks A."/>
            <person name="Storesund J.E."/>
            <person name="Kallscheuer N."/>
            <person name="Luecker S."/>
            <person name="Lage O.M."/>
            <person name="Pohl T."/>
            <person name="Merkel B.J."/>
            <person name="Hornburger P."/>
            <person name="Mueller R.-W."/>
            <person name="Bruemmer F."/>
            <person name="Labrenz M."/>
            <person name="Spormann A.M."/>
            <person name="Op Den Camp H."/>
            <person name="Overmann J."/>
            <person name="Amann R."/>
            <person name="Jetten M.S.M."/>
            <person name="Mascher T."/>
            <person name="Medema M.H."/>
            <person name="Devos D.P."/>
            <person name="Kaster A.-K."/>
            <person name="Ovreas L."/>
            <person name="Rohde M."/>
            <person name="Galperin M.Y."/>
            <person name="Jogler C."/>
        </authorList>
    </citation>
    <scope>NUCLEOTIDE SEQUENCE [LARGE SCALE GENOMIC DNA]</scope>
    <source>
        <strain evidence="1 2">Poly41</strain>
    </source>
</reference>
<dbReference type="PANTHER" id="PTHR11669:SF8">
    <property type="entry name" value="DNA POLYMERASE III SUBUNIT DELTA"/>
    <property type="match status" value="1"/>
</dbReference>
<dbReference type="GO" id="GO:0006261">
    <property type="term" value="P:DNA-templated DNA replication"/>
    <property type="evidence" value="ECO:0007669"/>
    <property type="project" value="TreeGrafter"/>
</dbReference>
<gene>
    <name evidence="1" type="primary">dnaX_1</name>
    <name evidence="1" type="ORF">Poly41_20030</name>
</gene>
<dbReference type="RefSeq" id="WP_146525858.1">
    <property type="nucleotide sequence ID" value="NZ_SJPV01000003.1"/>
</dbReference>